<dbReference type="AlphaFoldDB" id="J9GQ30"/>
<gene>
    <name evidence="2" type="ORF">EVA_09790</name>
</gene>
<reference evidence="2" key="1">
    <citation type="journal article" date="2012" name="PLoS ONE">
        <title>Gene sets for utilization of primary and secondary nutrition supplies in the distal gut of endangered iberian lynx.</title>
        <authorList>
            <person name="Alcaide M."/>
            <person name="Messina E."/>
            <person name="Richter M."/>
            <person name="Bargiela R."/>
            <person name="Peplies J."/>
            <person name="Huws S.A."/>
            <person name="Newbold C.J."/>
            <person name="Golyshin P.N."/>
            <person name="Simon M.A."/>
            <person name="Lopez G."/>
            <person name="Yakimov M.M."/>
            <person name="Ferrer M."/>
        </authorList>
    </citation>
    <scope>NUCLEOTIDE SEQUENCE</scope>
</reference>
<sequence length="101" mass="10436">MKDRIRQLIDFTQMSQQDFANAIGVSPASLSSIFTGRTNPTNNHVQAIHRAFPEVNINWLLFGEGDMLLSGADGATADAAPGGSTAALADGMATGIGADSA</sequence>
<accession>J9GQ30</accession>
<comment type="caution">
    <text evidence="2">The sequence shown here is derived from an EMBL/GenBank/DDBJ whole genome shotgun (WGS) entry which is preliminary data.</text>
</comment>
<name>J9GQ30_9ZZZZ</name>
<dbReference type="Pfam" id="PF01381">
    <property type="entry name" value="HTH_3"/>
    <property type="match status" value="1"/>
</dbReference>
<proteinExistence type="predicted"/>
<dbReference type="PROSITE" id="PS50943">
    <property type="entry name" value="HTH_CROC1"/>
    <property type="match status" value="1"/>
</dbReference>
<dbReference type="Gene3D" id="1.10.260.40">
    <property type="entry name" value="lambda repressor-like DNA-binding domains"/>
    <property type="match status" value="1"/>
</dbReference>
<protein>
    <submittedName>
        <fullName evidence="2">Transcriptional regulator</fullName>
    </submittedName>
</protein>
<feature type="non-terminal residue" evidence="2">
    <location>
        <position position="101"/>
    </location>
</feature>
<dbReference type="GO" id="GO:0003677">
    <property type="term" value="F:DNA binding"/>
    <property type="evidence" value="ECO:0007669"/>
    <property type="project" value="InterPro"/>
</dbReference>
<dbReference type="EMBL" id="AMCI01002683">
    <property type="protein sequence ID" value="EJX02105.1"/>
    <property type="molecule type" value="Genomic_DNA"/>
</dbReference>
<evidence type="ECO:0000259" key="1">
    <source>
        <dbReference type="PROSITE" id="PS50943"/>
    </source>
</evidence>
<evidence type="ECO:0000313" key="2">
    <source>
        <dbReference type="EMBL" id="EJX02105.1"/>
    </source>
</evidence>
<dbReference type="InterPro" id="IPR001387">
    <property type="entry name" value="Cro/C1-type_HTH"/>
</dbReference>
<feature type="domain" description="HTH cro/C1-type" evidence="1">
    <location>
        <begin position="5"/>
        <end position="60"/>
    </location>
</feature>
<dbReference type="InterPro" id="IPR010982">
    <property type="entry name" value="Lambda_DNA-bd_dom_sf"/>
</dbReference>
<dbReference type="SUPFAM" id="SSF47413">
    <property type="entry name" value="lambda repressor-like DNA-binding domains"/>
    <property type="match status" value="1"/>
</dbReference>
<organism evidence="2">
    <name type="scientific">gut metagenome</name>
    <dbReference type="NCBI Taxonomy" id="749906"/>
    <lineage>
        <taxon>unclassified sequences</taxon>
        <taxon>metagenomes</taxon>
        <taxon>organismal metagenomes</taxon>
    </lineage>
</organism>
<dbReference type="SMART" id="SM00530">
    <property type="entry name" value="HTH_XRE"/>
    <property type="match status" value="1"/>
</dbReference>
<dbReference type="CDD" id="cd00093">
    <property type="entry name" value="HTH_XRE"/>
    <property type="match status" value="1"/>
</dbReference>